<dbReference type="AlphaFoldDB" id="A0A2P6N793"/>
<evidence type="ECO:0000313" key="2">
    <source>
        <dbReference type="Proteomes" id="UP000241769"/>
    </source>
</evidence>
<reference evidence="1 2" key="1">
    <citation type="journal article" date="2018" name="Genome Biol. Evol.">
        <title>Multiple Roots of Fruiting Body Formation in Amoebozoa.</title>
        <authorList>
            <person name="Hillmann F."/>
            <person name="Forbes G."/>
            <person name="Novohradska S."/>
            <person name="Ferling I."/>
            <person name="Riege K."/>
            <person name="Groth M."/>
            <person name="Westermann M."/>
            <person name="Marz M."/>
            <person name="Spaller T."/>
            <person name="Winckler T."/>
            <person name="Schaap P."/>
            <person name="Glockner G."/>
        </authorList>
    </citation>
    <scope>NUCLEOTIDE SEQUENCE [LARGE SCALE GENOMIC DNA]</scope>
    <source>
        <strain evidence="1 2">Jena</strain>
    </source>
</reference>
<name>A0A2P6N793_9EUKA</name>
<keyword evidence="2" id="KW-1185">Reference proteome</keyword>
<evidence type="ECO:0000313" key="1">
    <source>
        <dbReference type="EMBL" id="PRP79810.1"/>
    </source>
</evidence>
<dbReference type="EMBL" id="MDYQ01000170">
    <property type="protein sequence ID" value="PRP79810.1"/>
    <property type="molecule type" value="Genomic_DNA"/>
</dbReference>
<gene>
    <name evidence="1" type="ORF">PROFUN_12564</name>
</gene>
<accession>A0A2P6N793</accession>
<dbReference type="Proteomes" id="UP000241769">
    <property type="component" value="Unassembled WGS sequence"/>
</dbReference>
<organism evidence="1 2">
    <name type="scientific">Planoprotostelium fungivorum</name>
    <dbReference type="NCBI Taxonomy" id="1890364"/>
    <lineage>
        <taxon>Eukaryota</taxon>
        <taxon>Amoebozoa</taxon>
        <taxon>Evosea</taxon>
        <taxon>Variosea</taxon>
        <taxon>Cavosteliida</taxon>
        <taxon>Cavosteliaceae</taxon>
        <taxon>Planoprotostelium</taxon>
    </lineage>
</organism>
<dbReference type="InParanoid" id="A0A2P6N793"/>
<comment type="caution">
    <text evidence="1">The sequence shown here is derived from an EMBL/GenBank/DDBJ whole genome shotgun (WGS) entry which is preliminary data.</text>
</comment>
<proteinExistence type="predicted"/>
<protein>
    <submittedName>
        <fullName evidence="1">Uncharacterized protein</fullName>
    </submittedName>
</protein>
<sequence>MPQDGKEDVRDKGVVLSQNKEIFIFNSYKKAEFSDDLIKAKNTPIRKSIHNDTPSMNTITIDGCYDMGIMIDNKHTVPFGLYSKQFRSAENPSDIACH</sequence>